<dbReference type="SUPFAM" id="SSF46689">
    <property type="entry name" value="Homeodomain-like"/>
    <property type="match status" value="1"/>
</dbReference>
<dbReference type="PROSITE" id="PS01124">
    <property type="entry name" value="HTH_ARAC_FAMILY_2"/>
    <property type="match status" value="1"/>
</dbReference>
<dbReference type="RefSeq" id="WP_119149252.1">
    <property type="nucleotide sequence ID" value="NZ_JBHSOV010000021.1"/>
</dbReference>
<dbReference type="PANTHER" id="PTHR43280">
    <property type="entry name" value="ARAC-FAMILY TRANSCRIPTIONAL REGULATOR"/>
    <property type="match status" value="1"/>
</dbReference>
<dbReference type="Proteomes" id="UP000266340">
    <property type="component" value="Unassembled WGS sequence"/>
</dbReference>
<dbReference type="AlphaFoldDB" id="A0A398CM70"/>
<name>A0A398CM70_9BACL</name>
<dbReference type="GO" id="GO:0003700">
    <property type="term" value="F:DNA-binding transcription factor activity"/>
    <property type="evidence" value="ECO:0007669"/>
    <property type="project" value="InterPro"/>
</dbReference>
<dbReference type="Pfam" id="PF02311">
    <property type="entry name" value="AraC_binding"/>
    <property type="match status" value="1"/>
</dbReference>
<evidence type="ECO:0000256" key="1">
    <source>
        <dbReference type="ARBA" id="ARBA00023015"/>
    </source>
</evidence>
<dbReference type="InterPro" id="IPR003313">
    <property type="entry name" value="AraC-bd"/>
</dbReference>
<evidence type="ECO:0000313" key="5">
    <source>
        <dbReference type="EMBL" id="RIE03545.1"/>
    </source>
</evidence>
<dbReference type="SMART" id="SM00342">
    <property type="entry name" value="HTH_ARAC"/>
    <property type="match status" value="1"/>
</dbReference>
<dbReference type="InterPro" id="IPR018060">
    <property type="entry name" value="HTH_AraC"/>
</dbReference>
<dbReference type="Pfam" id="PF12833">
    <property type="entry name" value="HTH_18"/>
    <property type="match status" value="1"/>
</dbReference>
<feature type="domain" description="HTH araC/xylS-type" evidence="4">
    <location>
        <begin position="191"/>
        <end position="289"/>
    </location>
</feature>
<proteinExistence type="predicted"/>
<gene>
    <name evidence="5" type="ORF">D3H35_10885</name>
</gene>
<keyword evidence="1" id="KW-0805">Transcription regulation</keyword>
<dbReference type="PANTHER" id="PTHR43280:SF2">
    <property type="entry name" value="HTH-TYPE TRANSCRIPTIONAL REGULATOR EXSA"/>
    <property type="match status" value="1"/>
</dbReference>
<accession>A0A398CM70</accession>
<dbReference type="PRINTS" id="PR00032">
    <property type="entry name" value="HTHARAC"/>
</dbReference>
<dbReference type="SUPFAM" id="SSF51215">
    <property type="entry name" value="Regulatory protein AraC"/>
    <property type="match status" value="1"/>
</dbReference>
<dbReference type="GO" id="GO:0043565">
    <property type="term" value="F:sequence-specific DNA binding"/>
    <property type="evidence" value="ECO:0007669"/>
    <property type="project" value="InterPro"/>
</dbReference>
<keyword evidence="2" id="KW-0238">DNA-binding</keyword>
<organism evidence="5 6">
    <name type="scientific">Cohnella faecalis</name>
    <dbReference type="NCBI Taxonomy" id="2315694"/>
    <lineage>
        <taxon>Bacteria</taxon>
        <taxon>Bacillati</taxon>
        <taxon>Bacillota</taxon>
        <taxon>Bacilli</taxon>
        <taxon>Bacillales</taxon>
        <taxon>Paenibacillaceae</taxon>
        <taxon>Cohnella</taxon>
    </lineage>
</organism>
<dbReference type="InterPro" id="IPR037923">
    <property type="entry name" value="HTH-like"/>
</dbReference>
<protein>
    <submittedName>
        <fullName evidence="5">AraC family transcriptional regulator</fullName>
    </submittedName>
</protein>
<keyword evidence="3" id="KW-0804">Transcription</keyword>
<keyword evidence="6" id="KW-1185">Reference proteome</keyword>
<dbReference type="InterPro" id="IPR020449">
    <property type="entry name" value="Tscrpt_reg_AraC-type_HTH"/>
</dbReference>
<dbReference type="OrthoDB" id="192171at2"/>
<comment type="caution">
    <text evidence="5">The sequence shown here is derived from an EMBL/GenBank/DDBJ whole genome shotgun (WGS) entry which is preliminary data.</text>
</comment>
<dbReference type="InterPro" id="IPR009057">
    <property type="entry name" value="Homeodomain-like_sf"/>
</dbReference>
<evidence type="ECO:0000259" key="4">
    <source>
        <dbReference type="PROSITE" id="PS01124"/>
    </source>
</evidence>
<dbReference type="Gene3D" id="1.10.10.60">
    <property type="entry name" value="Homeodomain-like"/>
    <property type="match status" value="2"/>
</dbReference>
<evidence type="ECO:0000256" key="2">
    <source>
        <dbReference type="ARBA" id="ARBA00023125"/>
    </source>
</evidence>
<dbReference type="Gene3D" id="2.60.120.280">
    <property type="entry name" value="Regulatory protein AraC"/>
    <property type="match status" value="1"/>
</dbReference>
<evidence type="ECO:0000313" key="6">
    <source>
        <dbReference type="Proteomes" id="UP000266340"/>
    </source>
</evidence>
<dbReference type="EMBL" id="QXJM01000036">
    <property type="protein sequence ID" value="RIE03545.1"/>
    <property type="molecule type" value="Genomic_DNA"/>
</dbReference>
<sequence>MELLEFTVPPLLHYIASGYTEFAVGDRHMARRNIRVFDLLVVRRGCLYIGEEDRKYEVSAGSALLLRPDCHHYGTEDCKEKTEYYWLHFHTTGSWTAASEDSARHEPEPYEEGTDSHVFDIRPFTVALPQYVKLLQIGKLEELLEQIAALGPEGHRSASRFKQQILFQEAVRQLSASVVTERSTPSTVCAEQAAAYLRSRYREEITAREMGESLNFHPVYIARCMNKEYGCSPMEYLLRYRIEQSKLLLMQTDYTVARIAEEVGFSQAAYFSSCFHKTEGISPRQYRQRFS</sequence>
<reference evidence="5 6" key="1">
    <citation type="submission" date="2018-09" db="EMBL/GenBank/DDBJ databases">
        <title>Cohnella cavernae sp. nov., isolated from a karst cave.</title>
        <authorList>
            <person name="Zhu H."/>
        </authorList>
    </citation>
    <scope>NUCLEOTIDE SEQUENCE [LARGE SCALE GENOMIC DNA]</scope>
    <source>
        <strain evidence="5 6">K2E09-144</strain>
    </source>
</reference>
<evidence type="ECO:0000256" key="3">
    <source>
        <dbReference type="ARBA" id="ARBA00023163"/>
    </source>
</evidence>